<keyword evidence="5 7" id="KW-1133">Transmembrane helix</keyword>
<dbReference type="Pfam" id="PF13520">
    <property type="entry name" value="AA_permease_2"/>
    <property type="match status" value="1"/>
</dbReference>
<dbReference type="STRING" id="348151.IV55_GL000781"/>
<feature type="transmembrane region" description="Helical" evidence="7">
    <location>
        <begin position="371"/>
        <end position="395"/>
    </location>
</feature>
<comment type="caution">
    <text evidence="8">The sequence shown here is derived from an EMBL/GenBank/DDBJ whole genome shotgun (WGS) entry which is preliminary data.</text>
</comment>
<evidence type="ECO:0000256" key="1">
    <source>
        <dbReference type="ARBA" id="ARBA00004651"/>
    </source>
</evidence>
<dbReference type="PIRSF" id="PIRSF006060">
    <property type="entry name" value="AA_transporter"/>
    <property type="match status" value="1"/>
</dbReference>
<dbReference type="RefSeq" id="WP_225425824.1">
    <property type="nucleotide sequence ID" value="NZ_BJUD01000004.1"/>
</dbReference>
<dbReference type="GO" id="GO:0022857">
    <property type="term" value="F:transmembrane transporter activity"/>
    <property type="evidence" value="ECO:0007669"/>
    <property type="project" value="InterPro"/>
</dbReference>
<evidence type="ECO:0000256" key="3">
    <source>
        <dbReference type="ARBA" id="ARBA00022475"/>
    </source>
</evidence>
<evidence type="ECO:0000256" key="5">
    <source>
        <dbReference type="ARBA" id="ARBA00022989"/>
    </source>
</evidence>
<dbReference type="InterPro" id="IPR002293">
    <property type="entry name" value="AA/rel_permease1"/>
</dbReference>
<feature type="transmembrane region" description="Helical" evidence="7">
    <location>
        <begin position="342"/>
        <end position="365"/>
    </location>
</feature>
<dbReference type="InterPro" id="IPR050367">
    <property type="entry name" value="APC_superfamily"/>
</dbReference>
<feature type="transmembrane region" description="Helical" evidence="7">
    <location>
        <begin position="448"/>
        <end position="468"/>
    </location>
</feature>
<dbReference type="PATRIC" id="fig|348151.3.peg.801"/>
<keyword evidence="2" id="KW-0813">Transport</keyword>
<dbReference type="GO" id="GO:0005886">
    <property type="term" value="C:plasma membrane"/>
    <property type="evidence" value="ECO:0007669"/>
    <property type="project" value="UniProtKB-SubCell"/>
</dbReference>
<accession>A0A0R2LEE4</accession>
<name>A0A0R2LEE4_9LACO</name>
<feature type="transmembrane region" description="Helical" evidence="7">
    <location>
        <begin position="162"/>
        <end position="184"/>
    </location>
</feature>
<organism evidence="8 9">
    <name type="scientific">Furfurilactobacillus siliginis</name>
    <dbReference type="NCBI Taxonomy" id="348151"/>
    <lineage>
        <taxon>Bacteria</taxon>
        <taxon>Bacillati</taxon>
        <taxon>Bacillota</taxon>
        <taxon>Bacilli</taxon>
        <taxon>Lactobacillales</taxon>
        <taxon>Lactobacillaceae</taxon>
        <taxon>Furfurilactobacillus</taxon>
    </lineage>
</organism>
<sequence>MAMKNNEDIPMKTTTKLSAFGFFTLTAAMLMSADEYPAFAQSGLLATGFLILAGLLWFLPVALVSAQMATMPGWGDGGIYTWVKGSLGQRSGFIAVFFQWLQITVNFITMIYFIIGVLAFAVDMPALNSNPWLKLALFLLIYWVMTAIQLRGINGTDKVVKWTFLFGIVLPALILLGLSVTYLLEGHHVQFVTNFAANRTTLTTHFSLTSVVPFVLAFTGIEASAAYVNNLRNARRNYPLILLILVLFAITLDSFGGLSVAAVVPAKALSLNQGVIEAINKMVHSVTVGTFTPVVKGIGLLMAIGMLGEISSWIVGPVRSLLVTAEDEILPARFNQVNKQQVPVHLVFLQGGLVSIIAFILTIGFGGNNAAFSMAMSLTVMLYLVMYILMFIAFLNLVRKGKMAAATFRIPGNKVVHLLLGLLGLGSSMVVFTSTFLPTASSHLSTGVYAAIMSLFFLTVLGITLWLYSRRRTQSTTKTWHIRHRHLDEVPRFTQMQGRGEHVLEQTEQSKTKQPTSP</sequence>
<keyword evidence="6 7" id="KW-0472">Membrane</keyword>
<proteinExistence type="predicted"/>
<feature type="transmembrane region" description="Helical" evidence="7">
    <location>
        <begin position="415"/>
        <end position="436"/>
    </location>
</feature>
<reference evidence="8 9" key="1">
    <citation type="journal article" date="2015" name="Genome Announc.">
        <title>Expanding the biotechnology potential of lactobacilli through comparative genomics of 213 strains and associated genera.</title>
        <authorList>
            <person name="Sun Z."/>
            <person name="Harris H.M."/>
            <person name="McCann A."/>
            <person name="Guo C."/>
            <person name="Argimon S."/>
            <person name="Zhang W."/>
            <person name="Yang X."/>
            <person name="Jeffery I.B."/>
            <person name="Cooney J.C."/>
            <person name="Kagawa T.F."/>
            <person name="Liu W."/>
            <person name="Song Y."/>
            <person name="Salvetti E."/>
            <person name="Wrobel A."/>
            <person name="Rasinkangas P."/>
            <person name="Parkhill J."/>
            <person name="Rea M.C."/>
            <person name="O'Sullivan O."/>
            <person name="Ritari J."/>
            <person name="Douillard F.P."/>
            <person name="Paul Ross R."/>
            <person name="Yang R."/>
            <person name="Briner A.E."/>
            <person name="Felis G.E."/>
            <person name="de Vos W.M."/>
            <person name="Barrangou R."/>
            <person name="Klaenhammer T.R."/>
            <person name="Caufield P.W."/>
            <person name="Cui Y."/>
            <person name="Zhang H."/>
            <person name="O'Toole P.W."/>
        </authorList>
    </citation>
    <scope>NUCLEOTIDE SEQUENCE [LARGE SCALE GENOMIC DNA]</scope>
    <source>
        <strain evidence="8 9">DSM 22696</strain>
    </source>
</reference>
<keyword evidence="4 7" id="KW-0812">Transmembrane</keyword>
<evidence type="ECO:0000256" key="7">
    <source>
        <dbReference type="SAM" id="Phobius"/>
    </source>
</evidence>
<evidence type="ECO:0000313" key="9">
    <source>
        <dbReference type="Proteomes" id="UP000051139"/>
    </source>
</evidence>
<feature type="transmembrane region" description="Helical" evidence="7">
    <location>
        <begin position="204"/>
        <end position="228"/>
    </location>
</feature>
<protein>
    <submittedName>
        <fullName evidence="8">Glutamate gamma-aminobutyrate antiporter</fullName>
    </submittedName>
</protein>
<evidence type="ECO:0000256" key="2">
    <source>
        <dbReference type="ARBA" id="ARBA00022448"/>
    </source>
</evidence>
<dbReference type="EMBL" id="JQCB01000002">
    <property type="protein sequence ID" value="KRN96909.1"/>
    <property type="molecule type" value="Genomic_DNA"/>
</dbReference>
<dbReference type="AlphaFoldDB" id="A0A0R2LEE4"/>
<keyword evidence="9" id="KW-1185">Reference proteome</keyword>
<dbReference type="Proteomes" id="UP000051139">
    <property type="component" value="Unassembled WGS sequence"/>
</dbReference>
<feature type="transmembrane region" description="Helical" evidence="7">
    <location>
        <begin position="93"/>
        <end position="120"/>
    </location>
</feature>
<dbReference type="Gene3D" id="1.20.1740.10">
    <property type="entry name" value="Amino acid/polyamine transporter I"/>
    <property type="match status" value="1"/>
</dbReference>
<evidence type="ECO:0000256" key="4">
    <source>
        <dbReference type="ARBA" id="ARBA00022692"/>
    </source>
</evidence>
<feature type="transmembrane region" description="Helical" evidence="7">
    <location>
        <begin position="43"/>
        <end position="64"/>
    </location>
</feature>
<evidence type="ECO:0000313" key="8">
    <source>
        <dbReference type="EMBL" id="KRN96909.1"/>
    </source>
</evidence>
<comment type="subcellular location">
    <subcellularLocation>
        <location evidence="1">Cell membrane</location>
        <topology evidence="1">Multi-pass membrane protein</topology>
    </subcellularLocation>
</comment>
<feature type="transmembrane region" description="Helical" evidence="7">
    <location>
        <begin position="240"/>
        <end position="264"/>
    </location>
</feature>
<dbReference type="PANTHER" id="PTHR42770">
    <property type="entry name" value="AMINO ACID TRANSPORTER-RELATED"/>
    <property type="match status" value="1"/>
</dbReference>
<feature type="transmembrane region" description="Helical" evidence="7">
    <location>
        <begin position="298"/>
        <end position="322"/>
    </location>
</feature>
<dbReference type="PANTHER" id="PTHR42770:SF15">
    <property type="entry name" value="GLUTAMATE_GAMMA-AMINOBUTYRATE ANTIPORTER-RELATED"/>
    <property type="match status" value="1"/>
</dbReference>
<gene>
    <name evidence="8" type="ORF">IV55_GL000781</name>
</gene>
<feature type="transmembrane region" description="Helical" evidence="7">
    <location>
        <begin position="132"/>
        <end position="150"/>
    </location>
</feature>
<evidence type="ECO:0000256" key="6">
    <source>
        <dbReference type="ARBA" id="ARBA00023136"/>
    </source>
</evidence>
<keyword evidence="3" id="KW-1003">Cell membrane</keyword>